<protein>
    <submittedName>
        <fullName evidence="1">Uncharacterized protein</fullName>
    </submittedName>
</protein>
<proteinExistence type="predicted"/>
<reference evidence="1 2" key="1">
    <citation type="submission" date="2023-02" db="EMBL/GenBank/DDBJ databases">
        <title>LHISI_Scaffold_Assembly.</title>
        <authorList>
            <person name="Stuart O.P."/>
            <person name="Cleave R."/>
            <person name="Magrath M.J.L."/>
            <person name="Mikheyev A.S."/>
        </authorList>
    </citation>
    <scope>NUCLEOTIDE SEQUENCE [LARGE SCALE GENOMIC DNA]</scope>
    <source>
        <strain evidence="1">Daus_M_001</strain>
        <tissue evidence="1">Leg muscle</tissue>
    </source>
</reference>
<evidence type="ECO:0000313" key="1">
    <source>
        <dbReference type="EMBL" id="KAJ8880093.1"/>
    </source>
</evidence>
<name>A0ABQ9H747_9NEOP</name>
<organism evidence="1 2">
    <name type="scientific">Dryococelus australis</name>
    <dbReference type="NCBI Taxonomy" id="614101"/>
    <lineage>
        <taxon>Eukaryota</taxon>
        <taxon>Metazoa</taxon>
        <taxon>Ecdysozoa</taxon>
        <taxon>Arthropoda</taxon>
        <taxon>Hexapoda</taxon>
        <taxon>Insecta</taxon>
        <taxon>Pterygota</taxon>
        <taxon>Neoptera</taxon>
        <taxon>Polyneoptera</taxon>
        <taxon>Phasmatodea</taxon>
        <taxon>Verophasmatodea</taxon>
        <taxon>Anareolatae</taxon>
        <taxon>Phasmatidae</taxon>
        <taxon>Eurycanthinae</taxon>
        <taxon>Dryococelus</taxon>
    </lineage>
</organism>
<dbReference type="EMBL" id="JARBHB010000007">
    <property type="protein sequence ID" value="KAJ8880093.1"/>
    <property type="molecule type" value="Genomic_DNA"/>
</dbReference>
<dbReference type="Proteomes" id="UP001159363">
    <property type="component" value="Chromosome 6"/>
</dbReference>
<comment type="caution">
    <text evidence="1">The sequence shown here is derived from an EMBL/GenBank/DDBJ whole genome shotgun (WGS) entry which is preliminary data.</text>
</comment>
<sequence>MDVCPVTCDAHIGHFKVSKNTVQVPHASEQLLMSVPVFPAACRARDGTFPYPPPPTPFALLEGSFVSWSHHVSIAQSTKAYVYLLVGKAVCSNGARGKLSAAMGLGESCLQQWARGKLSAAMGLGEAVCSNGLGESCLQQWG</sequence>
<gene>
    <name evidence="1" type="ORF">PR048_020716</name>
</gene>
<evidence type="ECO:0000313" key="2">
    <source>
        <dbReference type="Proteomes" id="UP001159363"/>
    </source>
</evidence>
<keyword evidence="2" id="KW-1185">Reference proteome</keyword>
<accession>A0ABQ9H747</accession>